<reference evidence="4 5" key="1">
    <citation type="journal article" date="2015" name="Stand. Genomic Sci.">
        <title>Complete genome sequence of and proposal of Thermofilum uzonense sp. nov. a novel hyperthermophilic crenarchaeon and emended description of the genus Thermofilum.</title>
        <authorList>
            <person name="Toshchakov S.V."/>
            <person name="Korzhenkov A.A."/>
            <person name="Samarov N.I."/>
            <person name="Mazunin I.O."/>
            <person name="Mozhey O.I."/>
            <person name="Shmyr I.S."/>
            <person name="Derbikova K.S."/>
            <person name="Taranov E.A."/>
            <person name="Dominova I.N."/>
            <person name="Bonch-Osmolovskaya E.A."/>
            <person name="Patrushev M.V."/>
            <person name="Podosokorskaya O.A."/>
            <person name="Kublanov I.V."/>
        </authorList>
    </citation>
    <scope>NUCLEOTIDE SEQUENCE [LARGE SCALE GENOMIC DNA]</scope>
    <source>
        <strain evidence="4 5">1807-2</strain>
    </source>
</reference>
<dbReference type="Pfam" id="PF00586">
    <property type="entry name" value="AIRS"/>
    <property type="match status" value="1"/>
</dbReference>
<dbReference type="OrthoDB" id="31494at2157"/>
<dbReference type="Pfam" id="PF02769">
    <property type="entry name" value="AIRS_C"/>
    <property type="match status" value="1"/>
</dbReference>
<dbReference type="SUPFAM" id="SSF56042">
    <property type="entry name" value="PurM C-terminal domain-like"/>
    <property type="match status" value="1"/>
</dbReference>
<dbReference type="HOGENOM" id="CLU_049733_0_0_2"/>
<dbReference type="InterPro" id="IPR016188">
    <property type="entry name" value="PurM-like_N"/>
</dbReference>
<dbReference type="GeneID" id="25400937"/>
<dbReference type="InterPro" id="IPR036921">
    <property type="entry name" value="PurM-like_N_sf"/>
</dbReference>
<dbReference type="KEGG" id="thf:MA03_01860"/>
<evidence type="ECO:0000259" key="3">
    <source>
        <dbReference type="Pfam" id="PF02769"/>
    </source>
</evidence>
<dbReference type="EMBL" id="CP009961">
    <property type="protein sequence ID" value="AKG39303.1"/>
    <property type="molecule type" value="Genomic_DNA"/>
</dbReference>
<dbReference type="CDD" id="cd02197">
    <property type="entry name" value="HypE"/>
    <property type="match status" value="1"/>
</dbReference>
<organism evidence="4 5">
    <name type="scientific">Infirmifilum uzonense</name>
    <dbReference type="NCBI Taxonomy" id="1550241"/>
    <lineage>
        <taxon>Archaea</taxon>
        <taxon>Thermoproteota</taxon>
        <taxon>Thermoprotei</taxon>
        <taxon>Thermofilales</taxon>
        <taxon>Thermofilaceae</taxon>
        <taxon>Infirmifilum</taxon>
    </lineage>
</organism>
<dbReference type="NCBIfam" id="TIGR02124">
    <property type="entry name" value="hypE"/>
    <property type="match status" value="1"/>
</dbReference>
<dbReference type="SUPFAM" id="SSF55326">
    <property type="entry name" value="PurM N-terminal domain-like"/>
    <property type="match status" value="1"/>
</dbReference>
<dbReference type="STRING" id="1550241.MA03_01860"/>
<evidence type="ECO:0000313" key="5">
    <source>
        <dbReference type="Proteomes" id="UP000067434"/>
    </source>
</evidence>
<dbReference type="PANTHER" id="PTHR30303">
    <property type="entry name" value="HYDROGENASE ISOENZYMES FORMATION PROTEIN HYPE"/>
    <property type="match status" value="1"/>
</dbReference>
<feature type="domain" description="PurM-like C-terminal" evidence="3">
    <location>
        <begin position="166"/>
        <end position="321"/>
    </location>
</feature>
<sequence length="346" mass="36849">MDALALAHGQGGSETIELLRKVVFSRVTDNLKRVEGGVGIDKPDDGSLIPLPDGKFLVVSVDSYTVNPPFFPGGNIGSLAASGSINDVVMMGGRPIAMLDSIVAEEGLPLKTLEEIVDSLISVLEKEGVALIGGDFKVMPKGQLDRIVITTVGIGVAVYPIVDEPKPGDKIIVTDYIGDHGTVILMSQLGLGDVEEIAHGLLKSDSKPLTPLLPVFEEFAGYIHAARDPTRGGLAGVLNEWAQESGLIMVVRDEDIPVREPVKRYAEMLGVDPVYLASEGVAVLSVASEKADIVLERLVSSGFKNARIIGEVKQSEKYKSYVLSKTAVGGYRVIEPPRGVLVPRIC</sequence>
<proteinExistence type="inferred from homology"/>
<evidence type="ECO:0000259" key="2">
    <source>
        <dbReference type="Pfam" id="PF00586"/>
    </source>
</evidence>
<dbReference type="AlphaFoldDB" id="A0A0F7FJR7"/>
<dbReference type="InterPro" id="IPR010918">
    <property type="entry name" value="PurM-like_C_dom"/>
</dbReference>
<dbReference type="PANTHER" id="PTHR30303:SF0">
    <property type="entry name" value="CARBAMOYL DEHYDRATASE HYPE"/>
    <property type="match status" value="1"/>
</dbReference>
<evidence type="ECO:0000313" key="4">
    <source>
        <dbReference type="EMBL" id="AKG39303.1"/>
    </source>
</evidence>
<dbReference type="GO" id="GO:0051604">
    <property type="term" value="P:protein maturation"/>
    <property type="evidence" value="ECO:0007669"/>
    <property type="project" value="TreeGrafter"/>
</dbReference>
<dbReference type="InterPro" id="IPR036676">
    <property type="entry name" value="PurM-like_C_sf"/>
</dbReference>
<feature type="domain" description="PurM-like N-terminal" evidence="2">
    <location>
        <begin position="44"/>
        <end position="156"/>
    </location>
</feature>
<keyword evidence="5" id="KW-1185">Reference proteome</keyword>
<dbReference type="Proteomes" id="UP000067434">
    <property type="component" value="Chromosome"/>
</dbReference>
<gene>
    <name evidence="4" type="ORF">MA03_01860</name>
</gene>
<name>A0A0F7FJR7_9CREN</name>
<evidence type="ECO:0000256" key="1">
    <source>
        <dbReference type="ARBA" id="ARBA00006243"/>
    </source>
</evidence>
<dbReference type="Gene3D" id="3.90.650.10">
    <property type="entry name" value="PurM-like C-terminal domain"/>
    <property type="match status" value="1"/>
</dbReference>
<dbReference type="InterPro" id="IPR011854">
    <property type="entry name" value="HypE"/>
</dbReference>
<dbReference type="RefSeq" id="WP_052884861.1">
    <property type="nucleotide sequence ID" value="NZ_CP009961.1"/>
</dbReference>
<protein>
    <submittedName>
        <fullName evidence="4">Hydrogenase assembly protein HupF</fullName>
    </submittedName>
</protein>
<dbReference type="PIRSF" id="PIRSF005644">
    <property type="entry name" value="Hdrgns_mtr_HypE"/>
    <property type="match status" value="1"/>
</dbReference>
<accession>A0A0F7FJR7</accession>
<dbReference type="Gene3D" id="3.30.1330.10">
    <property type="entry name" value="PurM-like, N-terminal domain"/>
    <property type="match status" value="1"/>
</dbReference>
<dbReference type="PATRIC" id="fig|1550241.5.peg.379"/>
<comment type="similarity">
    <text evidence="1">Belongs to the HypE family.</text>
</comment>